<dbReference type="PROSITE" id="PS50844">
    <property type="entry name" value="AFP_LIKE"/>
    <property type="match status" value="1"/>
</dbReference>
<gene>
    <name evidence="9" type="primary">flgA</name>
    <name evidence="9" type="ORF">G5S32_05560</name>
</gene>
<keyword evidence="9" id="KW-0966">Cell projection</keyword>
<dbReference type="PANTHER" id="PTHR36307">
    <property type="entry name" value="FLAGELLA BASAL BODY P-RING FORMATION PROTEIN FLGA"/>
    <property type="match status" value="1"/>
</dbReference>
<keyword evidence="9" id="KW-0282">Flagellum</keyword>
<feature type="domain" description="AFP-like" evidence="8">
    <location>
        <begin position="105"/>
        <end position="166"/>
    </location>
</feature>
<dbReference type="InterPro" id="IPR039246">
    <property type="entry name" value="Flagellar_FlgA"/>
</dbReference>
<evidence type="ECO:0000259" key="8">
    <source>
        <dbReference type="PROSITE" id="PS50844"/>
    </source>
</evidence>
<proteinExistence type="inferred from homology"/>
<comment type="function">
    <text evidence="6 7">Involved in the assembly process of the P-ring formation. It may associate with FlgF on the rod constituting a structure essential for the P-ring assembly or may act as a modulator protein for the P-ring assembly.</text>
</comment>
<dbReference type="InterPro" id="IPR006190">
    <property type="entry name" value="SAF_AFP_Neu5Ac"/>
</dbReference>
<evidence type="ECO:0000256" key="6">
    <source>
        <dbReference type="ARBA" id="ARBA00025643"/>
    </source>
</evidence>
<keyword evidence="5 7" id="KW-0574">Periplasm</keyword>
<keyword evidence="10" id="KW-1185">Reference proteome</keyword>
<evidence type="ECO:0000313" key="9">
    <source>
        <dbReference type="EMBL" id="QIH41490.1"/>
    </source>
</evidence>
<dbReference type="CDD" id="cd11614">
    <property type="entry name" value="SAF_CpaB_FlgA_like"/>
    <property type="match status" value="1"/>
</dbReference>
<protein>
    <recommendedName>
        <fullName evidence="3 7">Flagella basal body P-ring formation protein FlgA</fullName>
    </recommendedName>
</protein>
<dbReference type="Gene3D" id="2.30.30.760">
    <property type="match status" value="1"/>
</dbReference>
<dbReference type="AlphaFoldDB" id="A0A6G7CHD8"/>
<keyword evidence="7" id="KW-1005">Bacterial flagellum biogenesis</keyword>
<dbReference type="KEGG" id="vzi:G5S32_05560"/>
<name>A0A6G7CHD8_9VIBR</name>
<evidence type="ECO:0000256" key="3">
    <source>
        <dbReference type="ARBA" id="ARBA00014754"/>
    </source>
</evidence>
<evidence type="ECO:0000256" key="4">
    <source>
        <dbReference type="ARBA" id="ARBA00022729"/>
    </source>
</evidence>
<organism evidence="9 10">
    <name type="scientific">Vibrio ziniensis</name>
    <dbReference type="NCBI Taxonomy" id="2711221"/>
    <lineage>
        <taxon>Bacteria</taxon>
        <taxon>Pseudomonadati</taxon>
        <taxon>Pseudomonadota</taxon>
        <taxon>Gammaproteobacteria</taxon>
        <taxon>Vibrionales</taxon>
        <taxon>Vibrionaceae</taxon>
        <taxon>Vibrio</taxon>
    </lineage>
</organism>
<dbReference type="SMART" id="SM00858">
    <property type="entry name" value="SAF"/>
    <property type="match status" value="1"/>
</dbReference>
<accession>A0A6G7CHD8</accession>
<sequence length="226" mass="25079">MRRLPISLSLLLAFAPAWANSVQSQIESYLSQRIETAISGQFLTFDNLQINFRLSSAVNNLPSCEQTLFSNKANGNFLGSETWWVECGSIWRIKVVTNVSLDADVVATKSPLRKGHRIELSDVTLQRETLSLKGTVYQYVEDVVGTKLRRSVKANQVLTRRNIELDYAVTKGHHVAIVFHSGSFSLETIGVALENGVVGDRILVVNSESGRELSVTVTGENRVEQK</sequence>
<keyword evidence="9" id="KW-0969">Cilium</keyword>
<dbReference type="NCBIfam" id="TIGR03170">
    <property type="entry name" value="flgA_cterm"/>
    <property type="match status" value="1"/>
</dbReference>
<dbReference type="EMBL" id="CP049331">
    <property type="protein sequence ID" value="QIH41490.1"/>
    <property type="molecule type" value="Genomic_DNA"/>
</dbReference>
<dbReference type="InterPro" id="IPR013974">
    <property type="entry name" value="SAF"/>
</dbReference>
<dbReference type="Gene3D" id="3.90.1210.10">
    <property type="entry name" value="Antifreeze-like/N-acetylneuraminic acid synthase C-terminal domain"/>
    <property type="match status" value="1"/>
</dbReference>
<keyword evidence="4 7" id="KW-0732">Signal</keyword>
<evidence type="ECO:0000256" key="7">
    <source>
        <dbReference type="RuleBase" id="RU362063"/>
    </source>
</evidence>
<comment type="subcellular location">
    <subcellularLocation>
        <location evidence="1 7">Periplasm</location>
    </subcellularLocation>
</comment>
<dbReference type="Pfam" id="PF13144">
    <property type="entry name" value="ChapFlgA"/>
    <property type="match status" value="1"/>
</dbReference>
<dbReference type="GO" id="GO:0044780">
    <property type="term" value="P:bacterial-type flagellum assembly"/>
    <property type="evidence" value="ECO:0007669"/>
    <property type="project" value="InterPro"/>
</dbReference>
<dbReference type="PANTHER" id="PTHR36307:SF1">
    <property type="entry name" value="FLAGELLA BASAL BODY P-RING FORMATION PROTEIN FLGA"/>
    <property type="match status" value="1"/>
</dbReference>
<dbReference type="RefSeq" id="WP_165311086.1">
    <property type="nucleotide sequence ID" value="NZ_CP049331.1"/>
</dbReference>
<evidence type="ECO:0000256" key="5">
    <source>
        <dbReference type="ARBA" id="ARBA00022764"/>
    </source>
</evidence>
<dbReference type="Proteomes" id="UP000503003">
    <property type="component" value="Chromosome 1"/>
</dbReference>
<feature type="chain" id="PRO_5026374477" description="Flagella basal body P-ring formation protein FlgA" evidence="7">
    <location>
        <begin position="20"/>
        <end position="226"/>
    </location>
</feature>
<dbReference type="GO" id="GO:0042597">
    <property type="term" value="C:periplasmic space"/>
    <property type="evidence" value="ECO:0007669"/>
    <property type="project" value="UniProtKB-SubCell"/>
</dbReference>
<evidence type="ECO:0000256" key="1">
    <source>
        <dbReference type="ARBA" id="ARBA00004418"/>
    </source>
</evidence>
<comment type="similarity">
    <text evidence="2 7">Belongs to the FlgA family.</text>
</comment>
<reference evidence="9 10" key="1">
    <citation type="submission" date="2020-02" db="EMBL/GenBank/DDBJ databases">
        <title>A complete genome of a marine bacterium Vibrio sp. ZWAL4003 isolated from the mangrove sediment with the ability to degrade polysaccharides.</title>
        <authorList>
            <person name="Wu J."/>
            <person name="Qu W."/>
            <person name="Zeng R."/>
        </authorList>
    </citation>
    <scope>NUCLEOTIDE SEQUENCE [LARGE SCALE GENOMIC DNA]</scope>
    <source>
        <strain evidence="9 10">ZWAL4003</strain>
    </source>
</reference>
<evidence type="ECO:0000313" key="10">
    <source>
        <dbReference type="Proteomes" id="UP000503003"/>
    </source>
</evidence>
<dbReference type="InterPro" id="IPR017585">
    <property type="entry name" value="SAF_FlgA"/>
</dbReference>
<evidence type="ECO:0000256" key="2">
    <source>
        <dbReference type="ARBA" id="ARBA00010474"/>
    </source>
</evidence>
<feature type="signal peptide" evidence="7">
    <location>
        <begin position="1"/>
        <end position="19"/>
    </location>
</feature>